<evidence type="ECO:0000256" key="8">
    <source>
        <dbReference type="ARBA" id="ARBA00023180"/>
    </source>
</evidence>
<dbReference type="PANTHER" id="PTHR31736">
    <property type="match status" value="1"/>
</dbReference>
<keyword evidence="19" id="KW-1185">Reference proteome</keyword>
<evidence type="ECO:0000256" key="13">
    <source>
        <dbReference type="ARBA" id="ARBA00041474"/>
    </source>
</evidence>
<evidence type="ECO:0000256" key="12">
    <source>
        <dbReference type="ARBA" id="ARBA00038933"/>
    </source>
</evidence>
<keyword evidence="3" id="KW-0964">Secreted</keyword>
<dbReference type="GO" id="GO:0071555">
    <property type="term" value="P:cell wall organization"/>
    <property type="evidence" value="ECO:0007669"/>
    <property type="project" value="UniProtKB-KW"/>
</dbReference>
<proteinExistence type="inferred from homology"/>
<dbReference type="STRING" id="2656787.A0A370TQF7"/>
<evidence type="ECO:0000256" key="7">
    <source>
        <dbReference type="ARBA" id="ARBA00023157"/>
    </source>
</evidence>
<dbReference type="GO" id="GO:0004650">
    <property type="term" value="F:polygalacturonase activity"/>
    <property type="evidence" value="ECO:0007669"/>
    <property type="project" value="InterPro"/>
</dbReference>
<comment type="similarity">
    <text evidence="2 16">Belongs to the glycosyl hydrolase 28 family.</text>
</comment>
<dbReference type="InterPro" id="IPR011050">
    <property type="entry name" value="Pectin_lyase_fold/virulence"/>
</dbReference>
<evidence type="ECO:0000313" key="19">
    <source>
        <dbReference type="Proteomes" id="UP000254866"/>
    </source>
</evidence>
<evidence type="ECO:0000256" key="9">
    <source>
        <dbReference type="ARBA" id="ARBA00023295"/>
    </source>
</evidence>
<comment type="catalytic activity">
    <reaction evidence="15">
        <text>[(1-&gt;4)-alpha-D-galacturonosyl](n) + H2O = alpha-D-galacturonate + [(1-&gt;4)-alpha-D-galacturonosyl](n-1)</text>
        <dbReference type="Rhea" id="RHEA:14117"/>
        <dbReference type="Rhea" id="RHEA-COMP:14570"/>
        <dbReference type="Rhea" id="RHEA-COMP:14572"/>
        <dbReference type="ChEBI" id="CHEBI:15377"/>
        <dbReference type="ChEBI" id="CHEBI:58658"/>
        <dbReference type="ChEBI" id="CHEBI:140523"/>
        <dbReference type="EC" id="3.2.1.67"/>
    </reaction>
</comment>
<dbReference type="Gene3D" id="2.160.20.10">
    <property type="entry name" value="Single-stranded right-handed beta-helix, Pectin lyase-like"/>
    <property type="match status" value="1"/>
</dbReference>
<evidence type="ECO:0000256" key="2">
    <source>
        <dbReference type="ARBA" id="ARBA00008834"/>
    </source>
</evidence>
<feature type="chain" id="PRO_5016689682" description="galacturonan 1,4-alpha-galacturonidase" evidence="17">
    <location>
        <begin position="22"/>
        <end position="447"/>
    </location>
</feature>
<evidence type="ECO:0000256" key="16">
    <source>
        <dbReference type="RuleBase" id="RU361169"/>
    </source>
</evidence>
<dbReference type="Proteomes" id="UP000254866">
    <property type="component" value="Unassembled WGS sequence"/>
</dbReference>
<evidence type="ECO:0000256" key="11">
    <source>
        <dbReference type="ARBA" id="ARBA00037312"/>
    </source>
</evidence>
<comment type="caution">
    <text evidence="18">The sequence shown here is derived from an EMBL/GenBank/DDBJ whole genome shotgun (WGS) entry which is preliminary data.</text>
</comment>
<protein>
    <recommendedName>
        <fullName evidence="12">galacturonan 1,4-alpha-galacturonidase</fullName>
        <ecNumber evidence="12">3.2.1.67</ecNumber>
    </recommendedName>
    <alternativeName>
        <fullName evidence="13">Galacturan 1,4-alpha-galacturonidase C</fullName>
    </alternativeName>
    <alternativeName>
        <fullName evidence="14">Poly(1,4-alpha-D-galacturonide)galacturonohydrolase C</fullName>
    </alternativeName>
</protein>
<dbReference type="GO" id="GO:0005576">
    <property type="term" value="C:extracellular region"/>
    <property type="evidence" value="ECO:0007669"/>
    <property type="project" value="UniProtKB-SubCell"/>
</dbReference>
<keyword evidence="10" id="KW-0961">Cell wall biogenesis/degradation</keyword>
<organism evidence="18 19">
    <name type="scientific">Venustampulla echinocandica</name>
    <dbReference type="NCBI Taxonomy" id="2656787"/>
    <lineage>
        <taxon>Eukaryota</taxon>
        <taxon>Fungi</taxon>
        <taxon>Dikarya</taxon>
        <taxon>Ascomycota</taxon>
        <taxon>Pezizomycotina</taxon>
        <taxon>Leotiomycetes</taxon>
        <taxon>Helotiales</taxon>
        <taxon>Pleuroascaceae</taxon>
        <taxon>Venustampulla</taxon>
    </lineage>
</organism>
<evidence type="ECO:0000256" key="10">
    <source>
        <dbReference type="ARBA" id="ARBA00023316"/>
    </source>
</evidence>
<dbReference type="EC" id="3.2.1.67" evidence="12"/>
<keyword evidence="9 16" id="KW-0326">Glycosidase</keyword>
<evidence type="ECO:0000256" key="3">
    <source>
        <dbReference type="ARBA" id="ARBA00022525"/>
    </source>
</evidence>
<dbReference type="GeneID" id="43598024"/>
<evidence type="ECO:0000256" key="14">
    <source>
        <dbReference type="ARBA" id="ARBA00042262"/>
    </source>
</evidence>
<dbReference type="GO" id="GO:0047911">
    <property type="term" value="F:galacturan 1,4-alpha-galacturonidase activity"/>
    <property type="evidence" value="ECO:0007669"/>
    <property type="project" value="UniProtKB-EC"/>
</dbReference>
<dbReference type="InterPro" id="IPR012334">
    <property type="entry name" value="Pectin_lyas_fold"/>
</dbReference>
<dbReference type="OrthoDB" id="187139at2759"/>
<evidence type="ECO:0000256" key="5">
    <source>
        <dbReference type="ARBA" id="ARBA00022737"/>
    </source>
</evidence>
<feature type="signal peptide" evidence="17">
    <location>
        <begin position="1"/>
        <end position="21"/>
    </location>
</feature>
<sequence length="447" mass="48420">MTLQSALKTTILFIISLINHATVNKPVAPPDPTARSNECSIPSKYASSNGTADDSPAVLAAFVTCNRNAVIHFGRGVDYNILTPIKATNLNNVMIHMQGNLHLPRDIMAVQKVVSGSVESALSKPLYWFEFAGPGIDFLGNAYEDGWIYSYGQAWWDANPTDATGLALRPQLMSLNTTYGSLQHFKSRQPIAGNVRLIGSNIAVTDAIIDARSNSSKFPFNTFGFAVSGANISLTNSVIFNGDYAIAIQPDSHNINFDGATIGFASRGMTIGPIGEDPNVFASISNIRFNDVTLIDSLYAANIRTWAGGQGLIKDVSWSNIRNFNVTFPIFVTQAYSNPNGKQHSGKQSTSDVLLEGVSFKEFSGTINTFHPGDGSCVTDPCWYNVGWPGLTHTEYVIFNCSTELSCRNITTANIWVYPENGETSKIICVNLKRNLNPTLGFPCGSG</sequence>
<dbReference type="RefSeq" id="XP_031870398.1">
    <property type="nucleotide sequence ID" value="XM_032013798.1"/>
</dbReference>
<evidence type="ECO:0000256" key="17">
    <source>
        <dbReference type="SAM" id="SignalP"/>
    </source>
</evidence>
<dbReference type="Pfam" id="PF00295">
    <property type="entry name" value="Glyco_hydro_28"/>
    <property type="match status" value="1"/>
</dbReference>
<accession>A0A370TQF7</accession>
<keyword evidence="5" id="KW-0677">Repeat</keyword>
<dbReference type="GO" id="GO:0005975">
    <property type="term" value="P:carbohydrate metabolic process"/>
    <property type="evidence" value="ECO:0007669"/>
    <property type="project" value="InterPro"/>
</dbReference>
<keyword evidence="4 17" id="KW-0732">Signal</keyword>
<keyword evidence="8" id="KW-0325">Glycoprotein</keyword>
<evidence type="ECO:0000256" key="15">
    <source>
        <dbReference type="ARBA" id="ARBA00048766"/>
    </source>
</evidence>
<dbReference type="AlphaFoldDB" id="A0A370TQF7"/>
<comment type="function">
    <text evidence="11">Specific in hydrolyzing the terminal glycosidic bond of polygalacturonic acid and oligogalacturonates.</text>
</comment>
<evidence type="ECO:0000256" key="6">
    <source>
        <dbReference type="ARBA" id="ARBA00022801"/>
    </source>
</evidence>
<evidence type="ECO:0000256" key="1">
    <source>
        <dbReference type="ARBA" id="ARBA00004613"/>
    </source>
</evidence>
<comment type="subcellular location">
    <subcellularLocation>
        <location evidence="1">Secreted</location>
    </subcellularLocation>
</comment>
<dbReference type="InterPro" id="IPR000743">
    <property type="entry name" value="Glyco_hydro_28"/>
</dbReference>
<gene>
    <name evidence="18" type="ORF">BP5553_05175</name>
</gene>
<keyword evidence="6 16" id="KW-0378">Hydrolase</keyword>
<evidence type="ECO:0000256" key="4">
    <source>
        <dbReference type="ARBA" id="ARBA00022729"/>
    </source>
</evidence>
<dbReference type="EMBL" id="NPIC01000003">
    <property type="protein sequence ID" value="RDL37742.1"/>
    <property type="molecule type" value="Genomic_DNA"/>
</dbReference>
<keyword evidence="7" id="KW-1015">Disulfide bond</keyword>
<reference evidence="18 19" key="1">
    <citation type="journal article" date="2018" name="IMA Fungus">
        <title>IMA Genome-F 9: Draft genome sequence of Annulohypoxylon stygium, Aspergillus mulundensis, Berkeleyomyces basicola (syn. Thielaviopsis basicola), Ceratocystis smalleyi, two Cercospora beticola strains, Coleophoma cylindrospora, Fusarium fracticaudum, Phialophora cf. hyalina, and Morchella septimelata.</title>
        <authorList>
            <person name="Wingfield B.D."/>
            <person name="Bills G.F."/>
            <person name="Dong Y."/>
            <person name="Huang W."/>
            <person name="Nel W.J."/>
            <person name="Swalarsk-Parry B.S."/>
            <person name="Vaghefi N."/>
            <person name="Wilken P.M."/>
            <person name="An Z."/>
            <person name="de Beer Z.W."/>
            <person name="De Vos L."/>
            <person name="Chen L."/>
            <person name="Duong T.A."/>
            <person name="Gao Y."/>
            <person name="Hammerbacher A."/>
            <person name="Kikkert J.R."/>
            <person name="Li Y."/>
            <person name="Li H."/>
            <person name="Li K."/>
            <person name="Li Q."/>
            <person name="Liu X."/>
            <person name="Ma X."/>
            <person name="Naidoo K."/>
            <person name="Pethybridge S.J."/>
            <person name="Sun J."/>
            <person name="Steenkamp E.T."/>
            <person name="van der Nest M.A."/>
            <person name="van Wyk S."/>
            <person name="Wingfield M.J."/>
            <person name="Xiong C."/>
            <person name="Yue Q."/>
            <person name="Zhang X."/>
        </authorList>
    </citation>
    <scope>NUCLEOTIDE SEQUENCE [LARGE SCALE GENOMIC DNA]</scope>
    <source>
        <strain evidence="18 19">BP 5553</strain>
    </source>
</reference>
<evidence type="ECO:0000313" key="18">
    <source>
        <dbReference type="EMBL" id="RDL37742.1"/>
    </source>
</evidence>
<dbReference type="PANTHER" id="PTHR31736:SF11">
    <property type="entry name" value="EXOPOLYGALACTURONASE C-RELATED"/>
    <property type="match status" value="1"/>
</dbReference>
<name>A0A370TQF7_9HELO</name>
<dbReference type="SUPFAM" id="SSF51126">
    <property type="entry name" value="Pectin lyase-like"/>
    <property type="match status" value="1"/>
</dbReference>